<keyword evidence="10" id="KW-1185">Reference proteome</keyword>
<dbReference type="GO" id="GO:0001935">
    <property type="term" value="P:endothelial cell proliferation"/>
    <property type="evidence" value="ECO:0007669"/>
    <property type="project" value="UniProtKB-UniRule"/>
</dbReference>
<reference evidence="9" key="2">
    <citation type="submission" date="2025-08" db="UniProtKB">
        <authorList>
            <consortium name="Ensembl"/>
        </authorList>
    </citation>
    <scope>IDENTIFICATION</scope>
</reference>
<keyword evidence="3" id="KW-0862">Zinc</keyword>
<evidence type="ECO:0000256" key="4">
    <source>
        <dbReference type="ARBA" id="ARBA00023125"/>
    </source>
</evidence>
<dbReference type="PANTHER" id="PTHR46600">
    <property type="entry name" value="THAP DOMAIN-CONTAINING"/>
    <property type="match status" value="1"/>
</dbReference>
<accession>A0A671WY97</accession>
<dbReference type="GO" id="GO:0005654">
    <property type="term" value="C:nucleoplasm"/>
    <property type="evidence" value="ECO:0007669"/>
    <property type="project" value="UniProtKB-SubCell"/>
</dbReference>
<dbReference type="AlphaFoldDB" id="A0A671WY97"/>
<dbReference type="GO" id="GO:0006357">
    <property type="term" value="P:regulation of transcription by RNA polymerase II"/>
    <property type="evidence" value="ECO:0007669"/>
    <property type="project" value="TreeGrafter"/>
</dbReference>
<evidence type="ECO:0000256" key="3">
    <source>
        <dbReference type="ARBA" id="ARBA00022833"/>
    </source>
</evidence>
<sequence>MGGCSAPNCSNSTSTGKQLFRFPKDPSRKKKWVVNSRRDFEPTPHSRLCQVAFRALIQRGCIKEDSCNIQHKSSERRERVTEF</sequence>
<keyword evidence="2 5" id="KW-0863">Zinc-finger</keyword>
<feature type="compositionally biased region" description="Polar residues" evidence="7">
    <location>
        <begin position="7"/>
        <end position="17"/>
    </location>
</feature>
<evidence type="ECO:0000256" key="1">
    <source>
        <dbReference type="ARBA" id="ARBA00022723"/>
    </source>
</evidence>
<reference evidence="9" key="3">
    <citation type="submission" date="2025-09" db="UniProtKB">
        <authorList>
            <consortium name="Ensembl"/>
        </authorList>
    </citation>
    <scope>IDENTIFICATION</scope>
</reference>
<evidence type="ECO:0000313" key="10">
    <source>
        <dbReference type="Proteomes" id="UP000472265"/>
    </source>
</evidence>
<keyword evidence="6" id="KW-0175">Coiled coil</keyword>
<keyword evidence="6" id="KW-0805">Transcription regulation</keyword>
<dbReference type="GO" id="GO:0000978">
    <property type="term" value="F:RNA polymerase II cis-regulatory region sequence-specific DNA binding"/>
    <property type="evidence" value="ECO:0007669"/>
    <property type="project" value="TreeGrafter"/>
</dbReference>
<feature type="region of interest" description="Disordered" evidence="7">
    <location>
        <begin position="1"/>
        <end position="25"/>
    </location>
</feature>
<comment type="similarity">
    <text evidence="6">Belongs to the THAP1 family.</text>
</comment>
<proteinExistence type="inferred from homology"/>
<keyword evidence="6" id="KW-0539">Nucleus</keyword>
<dbReference type="InParanoid" id="A0A671WY97"/>
<keyword evidence="6" id="KW-0804">Transcription</keyword>
<organism evidence="9 10">
    <name type="scientific">Sparus aurata</name>
    <name type="common">Gilthead sea bream</name>
    <dbReference type="NCBI Taxonomy" id="8175"/>
    <lineage>
        <taxon>Eukaryota</taxon>
        <taxon>Metazoa</taxon>
        <taxon>Chordata</taxon>
        <taxon>Craniata</taxon>
        <taxon>Vertebrata</taxon>
        <taxon>Euteleostomi</taxon>
        <taxon>Actinopterygii</taxon>
        <taxon>Neopterygii</taxon>
        <taxon>Teleostei</taxon>
        <taxon>Neoteleostei</taxon>
        <taxon>Acanthomorphata</taxon>
        <taxon>Eupercaria</taxon>
        <taxon>Spariformes</taxon>
        <taxon>Sparidae</taxon>
        <taxon>Sparus</taxon>
    </lineage>
</organism>
<evidence type="ECO:0000256" key="5">
    <source>
        <dbReference type="PROSITE-ProRule" id="PRU00309"/>
    </source>
</evidence>
<protein>
    <recommendedName>
        <fullName evidence="6">THAP domain-containing protein 1</fullName>
    </recommendedName>
</protein>
<keyword evidence="4 5" id="KW-0238">DNA-binding</keyword>
<dbReference type="OMA" id="INCRRNK"/>
<dbReference type="GO" id="GO:0008270">
    <property type="term" value="F:zinc ion binding"/>
    <property type="evidence" value="ECO:0007669"/>
    <property type="project" value="UniProtKB-KW"/>
</dbReference>
<keyword evidence="6" id="KW-0131">Cell cycle</keyword>
<reference evidence="9" key="1">
    <citation type="submission" date="2021-04" db="EMBL/GenBank/DDBJ databases">
        <authorList>
            <consortium name="Wellcome Sanger Institute Data Sharing"/>
        </authorList>
    </citation>
    <scope>NUCLEOTIDE SEQUENCE [LARGE SCALE GENOMIC DNA]</scope>
</reference>
<evidence type="ECO:0000259" key="8">
    <source>
        <dbReference type="PROSITE" id="PS50950"/>
    </source>
</evidence>
<dbReference type="InterPro" id="IPR026516">
    <property type="entry name" value="THAP1/10"/>
</dbReference>
<evidence type="ECO:0000313" key="9">
    <source>
        <dbReference type="Ensembl" id="ENSSAUP00010043829.1"/>
    </source>
</evidence>
<dbReference type="SUPFAM" id="SSF57716">
    <property type="entry name" value="Glucocorticoid receptor-like (DNA-binding domain)"/>
    <property type="match status" value="1"/>
</dbReference>
<name>A0A671WY97_SPAAU</name>
<feature type="domain" description="THAP-type" evidence="8">
    <location>
        <begin position="1"/>
        <end position="83"/>
    </location>
</feature>
<dbReference type="Pfam" id="PF05485">
    <property type="entry name" value="THAP"/>
    <property type="match status" value="1"/>
</dbReference>
<evidence type="ECO:0000256" key="6">
    <source>
        <dbReference type="RuleBase" id="RU369073"/>
    </source>
</evidence>
<comment type="subcellular location">
    <subcellularLocation>
        <location evidence="6">Nucleus</location>
        <location evidence="6">Nucleoplasm</location>
    </subcellularLocation>
</comment>
<evidence type="ECO:0000256" key="7">
    <source>
        <dbReference type="SAM" id="MobiDB-lite"/>
    </source>
</evidence>
<dbReference type="Proteomes" id="UP000472265">
    <property type="component" value="Chromosome 21"/>
</dbReference>
<dbReference type="PROSITE" id="PS50950">
    <property type="entry name" value="ZF_THAP"/>
    <property type="match status" value="1"/>
</dbReference>
<dbReference type="GeneTree" id="ENSGT00970000197307"/>
<keyword evidence="1" id="KW-0479">Metal-binding</keyword>
<dbReference type="GO" id="GO:0003700">
    <property type="term" value="F:DNA-binding transcription factor activity"/>
    <property type="evidence" value="ECO:0007669"/>
    <property type="project" value="UniProtKB-UniRule"/>
</dbReference>
<dbReference type="Ensembl" id="ENSSAUT00010046116.1">
    <property type="protein sequence ID" value="ENSSAUP00010043829.1"/>
    <property type="gene ID" value="ENSSAUG00010018366.1"/>
</dbReference>
<dbReference type="InterPro" id="IPR006612">
    <property type="entry name" value="THAP_Znf"/>
</dbReference>
<evidence type="ECO:0000256" key="2">
    <source>
        <dbReference type="ARBA" id="ARBA00022771"/>
    </source>
</evidence>
<comment type="function">
    <text evidence="6">DNA-binding transcription regulator that regulates endothelial cell proliferation and G1/S cell-cycle progression. Specifically binds the 5'-[AT]NTNN[GT]GGCA[AGT]-3' core DNA sequence and acts by modulating expression of pRB-E2F cell-cycle target genes.</text>
</comment>
<dbReference type="PANTHER" id="PTHR46600:SF2">
    <property type="entry name" value="THAP DOMAIN-CONTAINING PROTEIN 1"/>
    <property type="match status" value="1"/>
</dbReference>